<comment type="caution">
    <text evidence="5">The sequence shown here is derived from an EMBL/GenBank/DDBJ whole genome shotgun (WGS) entry which is preliminary data.</text>
</comment>
<keyword evidence="3" id="KW-0804">Transcription</keyword>
<proteinExistence type="predicted"/>
<dbReference type="RefSeq" id="WP_310363889.1">
    <property type="nucleotide sequence ID" value="NZ_JAVDYB010000001.1"/>
</dbReference>
<name>A0AAE4C7A4_9ACTN</name>
<dbReference type="SUPFAM" id="SSF46689">
    <property type="entry name" value="Homeodomain-like"/>
    <property type="match status" value="1"/>
</dbReference>
<dbReference type="Proteomes" id="UP001183643">
    <property type="component" value="Unassembled WGS sequence"/>
</dbReference>
<dbReference type="GO" id="GO:0043565">
    <property type="term" value="F:sequence-specific DNA binding"/>
    <property type="evidence" value="ECO:0007669"/>
    <property type="project" value="InterPro"/>
</dbReference>
<evidence type="ECO:0000256" key="2">
    <source>
        <dbReference type="ARBA" id="ARBA00023125"/>
    </source>
</evidence>
<dbReference type="PROSITE" id="PS01124">
    <property type="entry name" value="HTH_ARAC_FAMILY_2"/>
    <property type="match status" value="1"/>
</dbReference>
<protein>
    <submittedName>
        <fullName evidence="5">AraC-like DNA-binding protein</fullName>
    </submittedName>
</protein>
<dbReference type="Pfam" id="PF12833">
    <property type="entry name" value="HTH_18"/>
    <property type="match status" value="1"/>
</dbReference>
<dbReference type="SMART" id="SM00342">
    <property type="entry name" value="HTH_ARAC"/>
    <property type="match status" value="1"/>
</dbReference>
<dbReference type="InterPro" id="IPR050204">
    <property type="entry name" value="AraC_XylS_family_regulators"/>
</dbReference>
<evidence type="ECO:0000313" key="5">
    <source>
        <dbReference type="EMBL" id="MDR7274331.1"/>
    </source>
</evidence>
<dbReference type="InterPro" id="IPR009057">
    <property type="entry name" value="Homeodomain-like_sf"/>
</dbReference>
<dbReference type="Gene3D" id="1.10.10.60">
    <property type="entry name" value="Homeodomain-like"/>
    <property type="match status" value="1"/>
</dbReference>
<reference evidence="5" key="1">
    <citation type="submission" date="2023-07" db="EMBL/GenBank/DDBJ databases">
        <title>Sequencing the genomes of 1000 actinobacteria strains.</title>
        <authorList>
            <person name="Klenk H.-P."/>
        </authorList>
    </citation>
    <scope>NUCLEOTIDE SEQUENCE</scope>
    <source>
        <strain evidence="5">DSM 44707</strain>
    </source>
</reference>
<keyword evidence="2 5" id="KW-0238">DNA-binding</keyword>
<dbReference type="EMBL" id="JAVDYB010000001">
    <property type="protein sequence ID" value="MDR7274331.1"/>
    <property type="molecule type" value="Genomic_DNA"/>
</dbReference>
<sequence>MVTPHRLEVVTQDREVIADALNRIVEHRARVSFDEPGAADFAIRSATYGDFRAWRVRIGGVRYTATVPPLPMITAGVIAEGRALSRFGRAEMPLRAGDGVLFPEGGQHDGEYGNTVMLYVQVPHAYVAGVAGEPGLRFEANTPVSARMRRYWGETTAYLFRQLTAPGADLGPLLVEQLRRLAATSALCAFPHTAMTRAYRPGPGHEPASAVRRAVAYMEDNAARPLTVADIAAAAGVGARGLQAAFRRHLDTTPLERLRRIRLERVRQELRDADPGGGVTVREVARRWGFANPGRFAGQYRVLFGETPAETLRS</sequence>
<evidence type="ECO:0000259" key="4">
    <source>
        <dbReference type="PROSITE" id="PS01124"/>
    </source>
</evidence>
<evidence type="ECO:0000256" key="3">
    <source>
        <dbReference type="ARBA" id="ARBA00023163"/>
    </source>
</evidence>
<dbReference type="PANTHER" id="PTHR46796">
    <property type="entry name" value="HTH-TYPE TRANSCRIPTIONAL ACTIVATOR RHAS-RELATED"/>
    <property type="match status" value="1"/>
</dbReference>
<dbReference type="InterPro" id="IPR018060">
    <property type="entry name" value="HTH_AraC"/>
</dbReference>
<dbReference type="PANTHER" id="PTHR46796:SF12">
    <property type="entry name" value="HTH-TYPE DNA-BINDING TRANSCRIPTIONAL ACTIVATOR EUTR"/>
    <property type="match status" value="1"/>
</dbReference>
<evidence type="ECO:0000256" key="1">
    <source>
        <dbReference type="ARBA" id="ARBA00023015"/>
    </source>
</evidence>
<organism evidence="5 6">
    <name type="scientific">Catenuloplanes atrovinosus</name>
    <dbReference type="NCBI Taxonomy" id="137266"/>
    <lineage>
        <taxon>Bacteria</taxon>
        <taxon>Bacillati</taxon>
        <taxon>Actinomycetota</taxon>
        <taxon>Actinomycetes</taxon>
        <taxon>Micromonosporales</taxon>
        <taxon>Micromonosporaceae</taxon>
        <taxon>Catenuloplanes</taxon>
    </lineage>
</organism>
<gene>
    <name evidence="5" type="ORF">J2S41_001109</name>
</gene>
<dbReference type="Pfam" id="PF14525">
    <property type="entry name" value="AraC_binding_2"/>
    <property type="match status" value="1"/>
</dbReference>
<accession>A0AAE4C7A4</accession>
<feature type="domain" description="HTH araC/xylS-type" evidence="4">
    <location>
        <begin position="212"/>
        <end position="314"/>
    </location>
</feature>
<keyword evidence="1" id="KW-0805">Transcription regulation</keyword>
<dbReference type="GO" id="GO:0003700">
    <property type="term" value="F:DNA-binding transcription factor activity"/>
    <property type="evidence" value="ECO:0007669"/>
    <property type="project" value="InterPro"/>
</dbReference>
<dbReference type="InterPro" id="IPR035418">
    <property type="entry name" value="AraC-bd_2"/>
</dbReference>
<keyword evidence="6" id="KW-1185">Reference proteome</keyword>
<dbReference type="AlphaFoldDB" id="A0AAE4C7A4"/>
<evidence type="ECO:0000313" key="6">
    <source>
        <dbReference type="Proteomes" id="UP001183643"/>
    </source>
</evidence>